<dbReference type="GO" id="GO:0004519">
    <property type="term" value="F:endonuclease activity"/>
    <property type="evidence" value="ECO:0007669"/>
    <property type="project" value="UniProtKB-KW"/>
</dbReference>
<dbReference type="AlphaFoldDB" id="A0A3P1VVV3"/>
<accession>A0A3P1VVV3</accession>
<sequence>MSKLDELIKELCPNGVEFKKLGELGTIYNGLTGKNKNDFLEGNKRYITYVNVFNNISIDIGSQDKVKIDENEKQNKVEYGDIIFTASSENIEDVGMTSVLTSIIEEDLYLNSFCFGFRFKNNIMLPNFSKYLFRSENLRKQIRKTANGVTRFNISKEKIKEILIPILPLKIQEEIVRILDDYTKSVEELKEKLNSEFIAREKQYEFYRNLLLTFETENNSLSKTRQDKTRQDINKLFMCNFRNIKLELAEVFELKNGYTPSKSISEYWENGDINWFKIEDINTNGRVLNNSIEKVNKKGIKGKLFPKNTLIISTSATIGEYALITKEFLCNQRFTCLITKEEYKDVVLPMFLKHYAYILSKKCRENIKVGNFPSVDMNKFKKIPILLPPLEVQKRIVEVLDNFEKICNDLNIGLPAEIEARQKQYEFYRNFLLTFKIENYTLPKTRQDKTRQDIIKLFMYIFGYINIELGEILKIKNGSDYKKFNIGNVPVYGSGGIINYIDTYIYDKESVLIPRKGSIGNLFYVDKPFWTVDTIFYTVIDKEVVIPKYVYYYLSKVNLEKLNTAGGVPSLTQTVLNKILISLPSLEEQQRIVDILDRFDKLCNDISEGLPAEIEARQKQYEYYREKLLTFKNIND</sequence>
<dbReference type="PANTHER" id="PTHR43140:SF1">
    <property type="entry name" value="TYPE I RESTRICTION ENZYME ECOKI SPECIFICITY SUBUNIT"/>
    <property type="match status" value="1"/>
</dbReference>
<dbReference type="Pfam" id="PF01420">
    <property type="entry name" value="Methylase_S"/>
    <property type="match status" value="3"/>
</dbReference>
<dbReference type="GO" id="GO:0009307">
    <property type="term" value="P:DNA restriction-modification system"/>
    <property type="evidence" value="ECO:0007669"/>
    <property type="project" value="UniProtKB-KW"/>
</dbReference>
<keyword evidence="5" id="KW-0255">Endonuclease</keyword>
<evidence type="ECO:0000256" key="3">
    <source>
        <dbReference type="ARBA" id="ARBA00023125"/>
    </source>
</evidence>
<organism evidence="5">
    <name type="scientific">Fusobacterium nucleatum</name>
    <dbReference type="NCBI Taxonomy" id="851"/>
    <lineage>
        <taxon>Bacteria</taxon>
        <taxon>Fusobacteriati</taxon>
        <taxon>Fusobacteriota</taxon>
        <taxon>Fusobacteriia</taxon>
        <taxon>Fusobacteriales</taxon>
        <taxon>Fusobacteriaceae</taxon>
        <taxon>Fusobacterium</taxon>
    </lineage>
</organism>
<feature type="domain" description="Type I restriction modification DNA specificity" evidence="4">
    <location>
        <begin position="247"/>
        <end position="420"/>
    </location>
</feature>
<reference evidence="5" key="1">
    <citation type="submission" date="2018-11" db="EMBL/GenBank/DDBJ databases">
        <title>Genomes From Bacteria Associated with the Canine Oral Cavity: a Test Case for Automated Genome-Based Taxonomic Assignment.</title>
        <authorList>
            <person name="Coil D.A."/>
            <person name="Jospin G."/>
            <person name="Darling A.E."/>
            <person name="Wallis C."/>
            <person name="Davis I.J."/>
            <person name="Harris S."/>
            <person name="Eisen J.A."/>
            <person name="Holcombe L.J."/>
            <person name="O'Flynn C."/>
        </authorList>
    </citation>
    <scope>NUCLEOTIDE SEQUENCE [LARGE SCALE GENOMIC DNA]</scope>
    <source>
        <strain evidence="5">OH5060</strain>
    </source>
</reference>
<protein>
    <submittedName>
        <fullName evidence="5">Restriction endonuclease subunit S</fullName>
    </submittedName>
</protein>
<comment type="caution">
    <text evidence="5">The sequence shown here is derived from an EMBL/GenBank/DDBJ whole genome shotgun (WGS) entry which is preliminary data.</text>
</comment>
<gene>
    <name evidence="5" type="ORF">EII28_03275</name>
</gene>
<feature type="domain" description="Type I restriction modification DNA specificity" evidence="4">
    <location>
        <begin position="467"/>
        <end position="616"/>
    </location>
</feature>
<evidence type="ECO:0000256" key="2">
    <source>
        <dbReference type="ARBA" id="ARBA00022747"/>
    </source>
</evidence>
<dbReference type="Gene3D" id="3.90.220.20">
    <property type="entry name" value="DNA methylase specificity domains"/>
    <property type="match status" value="3"/>
</dbReference>
<comment type="similarity">
    <text evidence="1">Belongs to the type-I restriction system S methylase family.</text>
</comment>
<dbReference type="SUPFAM" id="SSF116734">
    <property type="entry name" value="DNA methylase specificity domain"/>
    <property type="match status" value="3"/>
</dbReference>
<evidence type="ECO:0000313" key="5">
    <source>
        <dbReference type="EMBL" id="RRD37847.1"/>
    </source>
</evidence>
<keyword evidence="5" id="KW-0540">Nuclease</keyword>
<keyword evidence="3" id="KW-0238">DNA-binding</keyword>
<evidence type="ECO:0000259" key="4">
    <source>
        <dbReference type="Pfam" id="PF01420"/>
    </source>
</evidence>
<dbReference type="EMBL" id="RQZD01000005">
    <property type="protein sequence ID" value="RRD37847.1"/>
    <property type="molecule type" value="Genomic_DNA"/>
</dbReference>
<dbReference type="GO" id="GO:0003677">
    <property type="term" value="F:DNA binding"/>
    <property type="evidence" value="ECO:0007669"/>
    <property type="project" value="UniProtKB-KW"/>
</dbReference>
<proteinExistence type="inferred from homology"/>
<dbReference type="CDD" id="cd17281">
    <property type="entry name" value="RMtype1_S_HpyAXIII_TRD1-CR1_like"/>
    <property type="match status" value="1"/>
</dbReference>
<keyword evidence="5" id="KW-0378">Hydrolase</keyword>
<evidence type="ECO:0000256" key="1">
    <source>
        <dbReference type="ARBA" id="ARBA00010923"/>
    </source>
</evidence>
<dbReference type="InterPro" id="IPR000055">
    <property type="entry name" value="Restrct_endonuc_typeI_TRD"/>
</dbReference>
<feature type="domain" description="Type I restriction modification DNA specificity" evidence="4">
    <location>
        <begin position="13"/>
        <end position="194"/>
    </location>
</feature>
<dbReference type="PANTHER" id="PTHR43140">
    <property type="entry name" value="TYPE-1 RESTRICTION ENZYME ECOKI SPECIFICITY PROTEIN"/>
    <property type="match status" value="1"/>
</dbReference>
<keyword evidence="2" id="KW-0680">Restriction system</keyword>
<name>A0A3P1VVV3_FUSNU</name>
<dbReference type="InterPro" id="IPR051212">
    <property type="entry name" value="Type-I_RE_S_subunit"/>
</dbReference>
<dbReference type="CDD" id="cd17288">
    <property type="entry name" value="RMtype1_S_LlaAI06ORF1089P_TRD1-CR1_like"/>
    <property type="match status" value="1"/>
</dbReference>
<dbReference type="InterPro" id="IPR044946">
    <property type="entry name" value="Restrct_endonuc_typeI_TRD_sf"/>
</dbReference>